<gene>
    <name evidence="1" type="ORF">ARMGADRAFT_1026151</name>
</gene>
<evidence type="ECO:0000313" key="2">
    <source>
        <dbReference type="Proteomes" id="UP000217790"/>
    </source>
</evidence>
<dbReference type="Proteomes" id="UP000217790">
    <property type="component" value="Unassembled WGS sequence"/>
</dbReference>
<dbReference type="EMBL" id="KZ293648">
    <property type="protein sequence ID" value="PBK98015.1"/>
    <property type="molecule type" value="Genomic_DNA"/>
</dbReference>
<proteinExistence type="predicted"/>
<sequence length="138" mass="15234">MQYGVRNMLKSRRGKHGKQASHIGWLCDYSATATVSVIAPHHMRPGLPMDWKVGKTMTKQSGSETTNHRDSVKIICLTGNCRPEVSQSATVTSAQVLVSYCNYKGTSSAKAHIMKAQLAILRYISKPLQMPDILSTKE</sequence>
<accession>A0A2H3DS28</accession>
<name>A0A2H3DS28_ARMGA</name>
<reference evidence="2" key="1">
    <citation type="journal article" date="2017" name="Nat. Ecol. Evol.">
        <title>Genome expansion and lineage-specific genetic innovations in the forest pathogenic fungi Armillaria.</title>
        <authorList>
            <person name="Sipos G."/>
            <person name="Prasanna A.N."/>
            <person name="Walter M.C."/>
            <person name="O'Connor E."/>
            <person name="Balint B."/>
            <person name="Krizsan K."/>
            <person name="Kiss B."/>
            <person name="Hess J."/>
            <person name="Varga T."/>
            <person name="Slot J."/>
            <person name="Riley R."/>
            <person name="Boka B."/>
            <person name="Rigling D."/>
            <person name="Barry K."/>
            <person name="Lee J."/>
            <person name="Mihaltcheva S."/>
            <person name="LaButti K."/>
            <person name="Lipzen A."/>
            <person name="Waldron R."/>
            <person name="Moloney N.M."/>
            <person name="Sperisen C."/>
            <person name="Kredics L."/>
            <person name="Vagvoelgyi C."/>
            <person name="Patrignani A."/>
            <person name="Fitzpatrick D."/>
            <person name="Nagy I."/>
            <person name="Doyle S."/>
            <person name="Anderson J.B."/>
            <person name="Grigoriev I.V."/>
            <person name="Gueldener U."/>
            <person name="Muensterkoetter M."/>
            <person name="Nagy L.G."/>
        </authorList>
    </citation>
    <scope>NUCLEOTIDE SEQUENCE [LARGE SCALE GENOMIC DNA]</scope>
    <source>
        <strain evidence="2">Ar21-2</strain>
    </source>
</reference>
<keyword evidence="2" id="KW-1185">Reference proteome</keyword>
<dbReference type="InParanoid" id="A0A2H3DS28"/>
<evidence type="ECO:0000313" key="1">
    <source>
        <dbReference type="EMBL" id="PBK98015.1"/>
    </source>
</evidence>
<organism evidence="1 2">
    <name type="scientific">Armillaria gallica</name>
    <name type="common">Bulbous honey fungus</name>
    <name type="synonym">Armillaria bulbosa</name>
    <dbReference type="NCBI Taxonomy" id="47427"/>
    <lineage>
        <taxon>Eukaryota</taxon>
        <taxon>Fungi</taxon>
        <taxon>Dikarya</taxon>
        <taxon>Basidiomycota</taxon>
        <taxon>Agaricomycotina</taxon>
        <taxon>Agaricomycetes</taxon>
        <taxon>Agaricomycetidae</taxon>
        <taxon>Agaricales</taxon>
        <taxon>Marasmiineae</taxon>
        <taxon>Physalacriaceae</taxon>
        <taxon>Armillaria</taxon>
    </lineage>
</organism>
<dbReference type="AlphaFoldDB" id="A0A2H3DS28"/>
<protein>
    <submittedName>
        <fullName evidence="1">Uncharacterized protein</fullName>
    </submittedName>
</protein>